<feature type="transmembrane region" description="Helical" evidence="5">
    <location>
        <begin position="99"/>
        <end position="119"/>
    </location>
</feature>
<dbReference type="PANTHER" id="PTHR43483">
    <property type="entry name" value="MEMBRANE TRANSPORTER PROTEIN HI_0806-RELATED"/>
    <property type="match status" value="1"/>
</dbReference>
<proteinExistence type="inferred from homology"/>
<comment type="similarity">
    <text evidence="5">Belongs to the 4-toluene sulfonate uptake permease (TSUP) (TC 2.A.102) family.</text>
</comment>
<evidence type="ECO:0000256" key="2">
    <source>
        <dbReference type="ARBA" id="ARBA00022692"/>
    </source>
</evidence>
<dbReference type="InterPro" id="IPR002781">
    <property type="entry name" value="TM_pro_TauE-like"/>
</dbReference>
<dbReference type="Proteomes" id="UP000199473">
    <property type="component" value="Unassembled WGS sequence"/>
</dbReference>
<evidence type="ECO:0000256" key="3">
    <source>
        <dbReference type="ARBA" id="ARBA00022989"/>
    </source>
</evidence>
<feature type="transmembrane region" description="Helical" evidence="5">
    <location>
        <begin position="195"/>
        <end position="217"/>
    </location>
</feature>
<feature type="transmembrane region" description="Helical" evidence="5">
    <location>
        <begin position="7"/>
        <end position="34"/>
    </location>
</feature>
<dbReference type="Pfam" id="PF01925">
    <property type="entry name" value="TauE"/>
    <property type="match status" value="1"/>
</dbReference>
<gene>
    <name evidence="6" type="ORF">SAMN02745775_102635</name>
</gene>
<feature type="transmembrane region" description="Helical" evidence="5">
    <location>
        <begin position="224"/>
        <end position="245"/>
    </location>
</feature>
<dbReference type="RefSeq" id="WP_092959043.1">
    <property type="nucleotide sequence ID" value="NZ_FOSQ01000002.1"/>
</dbReference>
<dbReference type="STRING" id="1123062.SAMN02745775_102635"/>
<evidence type="ECO:0000313" key="7">
    <source>
        <dbReference type="Proteomes" id="UP000199473"/>
    </source>
</evidence>
<evidence type="ECO:0000256" key="4">
    <source>
        <dbReference type="ARBA" id="ARBA00023136"/>
    </source>
</evidence>
<keyword evidence="3 5" id="KW-1133">Transmembrane helix</keyword>
<dbReference type="GO" id="GO:0005886">
    <property type="term" value="C:plasma membrane"/>
    <property type="evidence" value="ECO:0007669"/>
    <property type="project" value="UniProtKB-SubCell"/>
</dbReference>
<accession>A0A1I3ZQH9</accession>
<dbReference type="PANTHER" id="PTHR43483:SF3">
    <property type="entry name" value="MEMBRANE TRANSPORTER PROTEIN HI_0806-RELATED"/>
    <property type="match status" value="1"/>
</dbReference>
<reference evidence="6 7" key="1">
    <citation type="submission" date="2016-10" db="EMBL/GenBank/DDBJ databases">
        <authorList>
            <person name="de Groot N.N."/>
        </authorList>
    </citation>
    <scope>NUCLEOTIDE SEQUENCE [LARGE SCALE GENOMIC DNA]</scope>
    <source>
        <strain evidence="6 7">DSM 19981</strain>
    </source>
</reference>
<feature type="transmembrane region" description="Helical" evidence="5">
    <location>
        <begin position="74"/>
        <end position="93"/>
    </location>
</feature>
<sequence>MDDLGWMGFLALGLIAFGGAVLGGLSGFGAGLIVTPFLVPVVGVKGVVPVMAIAMTFGNLSRAWVYRDQIRPDLILRVLLPTLPGVLAGGLIYDILPRTPLAVLIGLFLLASIPLRRWLDKRKVVPTPAAVIGISFLFGLVAGALPGGGVIVVPLLLGLGLAGGALVGTDAAIGAAVNIAKTLLYGRLDLLDETLLIGGVLVGLCMIPGAYAARWLIARIHLRIHTALIEAMVAFSGLSFLWSAFT</sequence>
<name>A0A1I3ZQH9_9PROT</name>
<dbReference type="OrthoDB" id="7860953at2"/>
<evidence type="ECO:0000256" key="1">
    <source>
        <dbReference type="ARBA" id="ARBA00004141"/>
    </source>
</evidence>
<feature type="transmembrane region" description="Helical" evidence="5">
    <location>
        <begin position="46"/>
        <end position="65"/>
    </location>
</feature>
<organism evidence="6 7">
    <name type="scientific">Falsiroseomonas stagni DSM 19981</name>
    <dbReference type="NCBI Taxonomy" id="1123062"/>
    <lineage>
        <taxon>Bacteria</taxon>
        <taxon>Pseudomonadati</taxon>
        <taxon>Pseudomonadota</taxon>
        <taxon>Alphaproteobacteria</taxon>
        <taxon>Acetobacterales</taxon>
        <taxon>Roseomonadaceae</taxon>
        <taxon>Falsiroseomonas</taxon>
    </lineage>
</organism>
<dbReference type="EMBL" id="FOSQ01000002">
    <property type="protein sequence ID" value="SFK45931.1"/>
    <property type="molecule type" value="Genomic_DNA"/>
</dbReference>
<keyword evidence="7" id="KW-1185">Reference proteome</keyword>
<keyword evidence="2 5" id="KW-0812">Transmembrane</keyword>
<feature type="transmembrane region" description="Helical" evidence="5">
    <location>
        <begin position="131"/>
        <end position="157"/>
    </location>
</feature>
<evidence type="ECO:0000256" key="5">
    <source>
        <dbReference type="RuleBase" id="RU363041"/>
    </source>
</evidence>
<keyword evidence="4 5" id="KW-0472">Membrane</keyword>
<evidence type="ECO:0000313" key="6">
    <source>
        <dbReference type="EMBL" id="SFK45931.1"/>
    </source>
</evidence>
<keyword evidence="5" id="KW-1003">Cell membrane</keyword>
<comment type="subcellular location">
    <subcellularLocation>
        <location evidence="5">Cell membrane</location>
        <topology evidence="5">Multi-pass membrane protein</topology>
    </subcellularLocation>
    <subcellularLocation>
        <location evidence="1">Membrane</location>
        <topology evidence="1">Multi-pass membrane protein</topology>
    </subcellularLocation>
</comment>
<dbReference type="AlphaFoldDB" id="A0A1I3ZQH9"/>
<protein>
    <recommendedName>
        <fullName evidence="5">Probable membrane transporter protein</fullName>
    </recommendedName>
</protein>